<organism evidence="1 2">
    <name type="scientific">Dickeya solani</name>
    <dbReference type="NCBI Taxonomy" id="1089444"/>
    <lineage>
        <taxon>Bacteria</taxon>
        <taxon>Pseudomonadati</taxon>
        <taxon>Pseudomonadota</taxon>
        <taxon>Gammaproteobacteria</taxon>
        <taxon>Enterobacterales</taxon>
        <taxon>Pectobacteriaceae</taxon>
        <taxon>Dickeya</taxon>
    </lineage>
</organism>
<dbReference type="RefSeq" id="WP_057084361.1">
    <property type="nucleotide sequence ID" value="NZ_CP104920.1"/>
</dbReference>
<dbReference type="Proteomes" id="UP001187868">
    <property type="component" value="Unassembled WGS sequence"/>
</dbReference>
<keyword evidence="2" id="KW-1185">Reference proteome</keyword>
<evidence type="ECO:0000313" key="1">
    <source>
        <dbReference type="EMBL" id="MDV7042507.1"/>
    </source>
</evidence>
<accession>A0ABU4EI47</accession>
<reference evidence="1 2" key="1">
    <citation type="submission" date="2023-10" db="EMBL/GenBank/DDBJ databases">
        <title>Clonality and diversity in the soft rot Dickeya solani phytopathogen.</title>
        <authorList>
            <person name="Pedron J."/>
            <person name="Van Gijisegem F."/>
            <person name="Portier P."/>
            <person name="Taghouti G."/>
        </authorList>
    </citation>
    <scope>NUCLEOTIDE SEQUENCE [LARGE SCALE GENOMIC DNA]</scope>
    <source>
        <strain evidence="1 2">FVG2-MFV017-A9</strain>
    </source>
</reference>
<evidence type="ECO:0000313" key="2">
    <source>
        <dbReference type="Proteomes" id="UP001187868"/>
    </source>
</evidence>
<dbReference type="EMBL" id="JAWLLM010000011">
    <property type="protein sequence ID" value="MDV7042507.1"/>
    <property type="molecule type" value="Genomic_DNA"/>
</dbReference>
<proteinExistence type="predicted"/>
<name>A0ABU4EI47_9GAMM</name>
<comment type="caution">
    <text evidence="1">The sequence shown here is derived from an EMBL/GenBank/DDBJ whole genome shotgun (WGS) entry which is preliminary data.</text>
</comment>
<sequence>MDAVKARAVPDKNAGSVFEQAFTLARRASPWDGASNHVMGGPNSEVERRRNRVSGTVSLASGQGEAAFEPLLVVRAMKLQRNYTVYPARNHSLI</sequence>
<protein>
    <submittedName>
        <fullName evidence="1">Uncharacterized protein</fullName>
    </submittedName>
</protein>
<gene>
    <name evidence="1" type="ORF">RUJ08_10225</name>
</gene>